<accession>A0ABW8RG16</accession>
<dbReference type="InterPro" id="IPR025272">
    <property type="entry name" value="SocA_Panacea"/>
</dbReference>
<keyword evidence="3" id="KW-1185">Reference proteome</keyword>
<organism evidence="2 3">
    <name type="scientific">Bacillus salipaludis</name>
    <dbReference type="NCBI Taxonomy" id="2547811"/>
    <lineage>
        <taxon>Bacteria</taxon>
        <taxon>Bacillati</taxon>
        <taxon>Bacillota</taxon>
        <taxon>Bacilli</taxon>
        <taxon>Bacillales</taxon>
        <taxon>Bacillaceae</taxon>
        <taxon>Bacillus</taxon>
    </lineage>
</organism>
<evidence type="ECO:0000313" key="2">
    <source>
        <dbReference type="EMBL" id="MFK9091704.1"/>
    </source>
</evidence>
<sequence length="334" mass="39102">MLPYCDRCDDVVEFEEKFTNKQKTIKGREISYLAKEAYCAECGSLIFAPDVHEFNLNQINDAYRKAEDIITISEMEKVLDVYNIGRRPLSLVLGWGEGTLTRYLNGDIPTKQYSQTLKKIIDDPKFLMELLEENKEKVTENTYNNCKKSIKELLGISSNRSEMHQKKIDSVVQYLLFKCEEITPLALQKLLYFSQGFNKVINNMFLFEDDCEAWVHGPVYRAIYEKYRNYGYNPIEEELNEYNFQLLTENEKDLLDSIVNNFGCFSGKVLEKVTHIESPWKDARKGLGEDVPSNRTINKESIEKYFNEVKVKYRMVNVSDIKDYSTDVFQKIHF</sequence>
<evidence type="ECO:0000313" key="3">
    <source>
        <dbReference type="Proteomes" id="UP001623041"/>
    </source>
</evidence>
<dbReference type="RefSeq" id="WP_406580323.1">
    <property type="nucleotide sequence ID" value="NZ_JBJHQH010000005.1"/>
</dbReference>
<dbReference type="Pfam" id="PF13274">
    <property type="entry name" value="SocA_Panacea"/>
    <property type="match status" value="1"/>
</dbReference>
<feature type="domain" description="Antitoxin SocA-like Panacea" evidence="1">
    <location>
        <begin position="187"/>
        <end position="281"/>
    </location>
</feature>
<dbReference type="EMBL" id="JBJHQH010000005">
    <property type="protein sequence ID" value="MFK9091704.1"/>
    <property type="molecule type" value="Genomic_DNA"/>
</dbReference>
<evidence type="ECO:0000259" key="1">
    <source>
        <dbReference type="Pfam" id="PF13274"/>
    </source>
</evidence>
<dbReference type="Proteomes" id="UP001623041">
    <property type="component" value="Unassembled WGS sequence"/>
</dbReference>
<protein>
    <submittedName>
        <fullName evidence="2">Type II toxin-antitoxin system antitoxin SocA domain-containing protein</fullName>
    </submittedName>
</protein>
<proteinExistence type="predicted"/>
<reference evidence="2 3" key="1">
    <citation type="submission" date="2024-11" db="EMBL/GenBank/DDBJ databases">
        <authorList>
            <person name="Lucas J.A."/>
        </authorList>
    </citation>
    <scope>NUCLEOTIDE SEQUENCE [LARGE SCALE GENOMIC DNA]</scope>
    <source>
        <strain evidence="2 3">Z 5.4</strain>
    </source>
</reference>
<comment type="caution">
    <text evidence="2">The sequence shown here is derived from an EMBL/GenBank/DDBJ whole genome shotgun (WGS) entry which is preliminary data.</text>
</comment>
<gene>
    <name evidence="2" type="ORF">ACJEBI_09425</name>
</gene>
<name>A0ABW8RG16_9BACI</name>